<evidence type="ECO:0000313" key="1">
    <source>
        <dbReference type="EMBL" id="KRX07893.1"/>
    </source>
</evidence>
<gene>
    <name evidence="1" type="ORF">PPERSA_10281</name>
</gene>
<sequence>MISFKKKIHIIHCQLIKQKRAQAKKNKPGKQKLNKKNYSKNKINIQILYNIQLKKHHQQFIKINYEYQLFTLIINALQLPFLSPNSAQYNGKYYLIQLSLRKLIIK</sequence>
<dbReference type="AlphaFoldDB" id="A0A0V0R156"/>
<reference evidence="1 2" key="1">
    <citation type="journal article" date="2015" name="Sci. Rep.">
        <title>Genome of the facultative scuticociliatosis pathogen Pseudocohnilembus persalinus provides insight into its virulence through horizontal gene transfer.</title>
        <authorList>
            <person name="Xiong J."/>
            <person name="Wang G."/>
            <person name="Cheng J."/>
            <person name="Tian M."/>
            <person name="Pan X."/>
            <person name="Warren A."/>
            <person name="Jiang C."/>
            <person name="Yuan D."/>
            <person name="Miao W."/>
        </authorList>
    </citation>
    <scope>NUCLEOTIDE SEQUENCE [LARGE SCALE GENOMIC DNA]</scope>
    <source>
        <strain evidence="1">36N120E</strain>
    </source>
</reference>
<keyword evidence="2" id="KW-1185">Reference proteome</keyword>
<dbReference type="Proteomes" id="UP000054937">
    <property type="component" value="Unassembled WGS sequence"/>
</dbReference>
<comment type="caution">
    <text evidence="1">The sequence shown here is derived from an EMBL/GenBank/DDBJ whole genome shotgun (WGS) entry which is preliminary data.</text>
</comment>
<name>A0A0V0R156_PSEPJ</name>
<evidence type="ECO:0000313" key="2">
    <source>
        <dbReference type="Proteomes" id="UP000054937"/>
    </source>
</evidence>
<proteinExistence type="predicted"/>
<protein>
    <submittedName>
        <fullName evidence="1">Uncharacterized protein</fullName>
    </submittedName>
</protein>
<accession>A0A0V0R156</accession>
<dbReference type="EMBL" id="LDAU01000078">
    <property type="protein sequence ID" value="KRX07893.1"/>
    <property type="molecule type" value="Genomic_DNA"/>
</dbReference>
<organism evidence="1 2">
    <name type="scientific">Pseudocohnilembus persalinus</name>
    <name type="common">Ciliate</name>
    <dbReference type="NCBI Taxonomy" id="266149"/>
    <lineage>
        <taxon>Eukaryota</taxon>
        <taxon>Sar</taxon>
        <taxon>Alveolata</taxon>
        <taxon>Ciliophora</taxon>
        <taxon>Intramacronucleata</taxon>
        <taxon>Oligohymenophorea</taxon>
        <taxon>Scuticociliatia</taxon>
        <taxon>Philasterida</taxon>
        <taxon>Pseudocohnilembidae</taxon>
        <taxon>Pseudocohnilembus</taxon>
    </lineage>
</organism>
<dbReference type="InParanoid" id="A0A0V0R156"/>